<comment type="caution">
    <text evidence="1">The sequence shown here is derived from an EMBL/GenBank/DDBJ whole genome shotgun (WGS) entry which is preliminary data.</text>
</comment>
<dbReference type="Gene3D" id="3.40.50.1240">
    <property type="entry name" value="Phosphoglycerate mutase-like"/>
    <property type="match status" value="1"/>
</dbReference>
<evidence type="ECO:0000313" key="1">
    <source>
        <dbReference type="EMBL" id="MBF5058851.1"/>
    </source>
</evidence>
<proteinExistence type="predicted"/>
<keyword evidence="2" id="KW-1185">Reference proteome</keyword>
<dbReference type="InterPro" id="IPR029033">
    <property type="entry name" value="His_PPase_superfam"/>
</dbReference>
<dbReference type="CDD" id="cd07067">
    <property type="entry name" value="HP_PGM_like"/>
    <property type="match status" value="1"/>
</dbReference>
<protein>
    <submittedName>
        <fullName evidence="1">Uncharacterized protein</fullName>
    </submittedName>
</protein>
<dbReference type="PANTHER" id="PTHR48100">
    <property type="entry name" value="BROAD-SPECIFICITY PHOSPHATASE YOR283W-RELATED"/>
    <property type="match status" value="1"/>
</dbReference>
<dbReference type="PANTHER" id="PTHR48100:SF15">
    <property type="entry name" value="SEDOHEPTULOSE 1,7-BISPHOSPHATASE"/>
    <property type="match status" value="1"/>
</dbReference>
<evidence type="ECO:0000313" key="2">
    <source>
        <dbReference type="Proteomes" id="UP001194714"/>
    </source>
</evidence>
<accession>A0ABS0AZF0</accession>
<dbReference type="InterPro" id="IPR013078">
    <property type="entry name" value="His_Pase_superF_clade-1"/>
</dbReference>
<gene>
    <name evidence="1" type="ORF">NEPTK9_000350</name>
</gene>
<sequence length="160" mass="17930">MKMSGESLKKPCEKEIYLIRHGETEWSRDGKHTGLTDIPLTDKGEVEAMALGRRLEKIRFDHVFSSPLKRAKETCLICGLEPQVDDDILEWNYGAYEGLTSAEIHKTNTDWNIFTHGAPAGEPVEEVIKRGMCLVQKLESLEGKIALFTSGHFSCAFATC</sequence>
<dbReference type="EMBL" id="JAAEJV010000005">
    <property type="protein sequence ID" value="MBF5058851.1"/>
    <property type="molecule type" value="Genomic_DNA"/>
</dbReference>
<name>A0ABS0AZF0_9BACT</name>
<dbReference type="SUPFAM" id="SSF53254">
    <property type="entry name" value="Phosphoglycerate mutase-like"/>
    <property type="match status" value="1"/>
</dbReference>
<reference evidence="1 2" key="1">
    <citation type="submission" date="2020-01" db="EMBL/GenBank/DDBJ databases">
        <title>Draft genome sequence of Cand. Neptunochlamydia vexilliferae K9.</title>
        <authorList>
            <person name="Schulz F."/>
            <person name="Koestlbacher S."/>
            <person name="Wascher F."/>
            <person name="Pizzetti I."/>
            <person name="Horn M."/>
        </authorList>
    </citation>
    <scope>NUCLEOTIDE SEQUENCE [LARGE SCALE GENOMIC DNA]</scope>
    <source>
        <strain evidence="1 2">K9</strain>
    </source>
</reference>
<dbReference type="Pfam" id="PF00300">
    <property type="entry name" value="His_Phos_1"/>
    <property type="match status" value="1"/>
</dbReference>
<dbReference type="Proteomes" id="UP001194714">
    <property type="component" value="Unassembled WGS sequence"/>
</dbReference>
<organism evidence="1 2">
    <name type="scientific">Candidatus Neptunichlamydia vexilliferae</name>
    <dbReference type="NCBI Taxonomy" id="1651774"/>
    <lineage>
        <taxon>Bacteria</taxon>
        <taxon>Pseudomonadati</taxon>
        <taxon>Chlamydiota</taxon>
        <taxon>Chlamydiia</taxon>
        <taxon>Parachlamydiales</taxon>
        <taxon>Simkaniaceae</taxon>
        <taxon>Candidatus Neptunichlamydia</taxon>
    </lineage>
</organism>
<dbReference type="SMART" id="SM00855">
    <property type="entry name" value="PGAM"/>
    <property type="match status" value="1"/>
</dbReference>
<dbReference type="InterPro" id="IPR050275">
    <property type="entry name" value="PGM_Phosphatase"/>
</dbReference>